<dbReference type="PaxDb" id="2903-EOD21037"/>
<dbReference type="GO" id="GO:0036002">
    <property type="term" value="F:pre-mRNA binding"/>
    <property type="evidence" value="ECO:0007669"/>
    <property type="project" value="TreeGrafter"/>
</dbReference>
<reference evidence="6" key="1">
    <citation type="journal article" date="2013" name="Nature">
        <title>Pan genome of the phytoplankton Emiliania underpins its global distribution.</title>
        <authorList>
            <person name="Read B.A."/>
            <person name="Kegel J."/>
            <person name="Klute M.J."/>
            <person name="Kuo A."/>
            <person name="Lefebvre S.C."/>
            <person name="Maumus F."/>
            <person name="Mayer C."/>
            <person name="Miller J."/>
            <person name="Monier A."/>
            <person name="Salamov A."/>
            <person name="Young J."/>
            <person name="Aguilar M."/>
            <person name="Claverie J.M."/>
            <person name="Frickenhaus S."/>
            <person name="Gonzalez K."/>
            <person name="Herman E.K."/>
            <person name="Lin Y.C."/>
            <person name="Napier J."/>
            <person name="Ogata H."/>
            <person name="Sarno A.F."/>
            <person name="Shmutz J."/>
            <person name="Schroeder D."/>
            <person name="de Vargas C."/>
            <person name="Verret F."/>
            <person name="von Dassow P."/>
            <person name="Valentin K."/>
            <person name="Van de Peer Y."/>
            <person name="Wheeler G."/>
            <person name="Dacks J.B."/>
            <person name="Delwiche C.F."/>
            <person name="Dyhrman S.T."/>
            <person name="Glockner G."/>
            <person name="John U."/>
            <person name="Richards T."/>
            <person name="Worden A.Z."/>
            <person name="Zhang X."/>
            <person name="Grigoriev I.V."/>
            <person name="Allen A.E."/>
            <person name="Bidle K."/>
            <person name="Borodovsky M."/>
            <person name="Bowler C."/>
            <person name="Brownlee C."/>
            <person name="Cock J.M."/>
            <person name="Elias M."/>
            <person name="Gladyshev V.N."/>
            <person name="Groth M."/>
            <person name="Guda C."/>
            <person name="Hadaegh A."/>
            <person name="Iglesias-Rodriguez M.D."/>
            <person name="Jenkins J."/>
            <person name="Jones B.M."/>
            <person name="Lawson T."/>
            <person name="Leese F."/>
            <person name="Lindquist E."/>
            <person name="Lobanov A."/>
            <person name="Lomsadze A."/>
            <person name="Malik S.B."/>
            <person name="Marsh M.E."/>
            <person name="Mackinder L."/>
            <person name="Mock T."/>
            <person name="Mueller-Roeber B."/>
            <person name="Pagarete A."/>
            <person name="Parker M."/>
            <person name="Probert I."/>
            <person name="Quesneville H."/>
            <person name="Raines C."/>
            <person name="Rensing S.A."/>
            <person name="Riano-Pachon D.M."/>
            <person name="Richier S."/>
            <person name="Rokitta S."/>
            <person name="Shiraiwa Y."/>
            <person name="Soanes D.M."/>
            <person name="van der Giezen M."/>
            <person name="Wahlund T.M."/>
            <person name="Williams B."/>
            <person name="Wilson W."/>
            <person name="Wolfe G."/>
            <person name="Wurch L.L."/>
        </authorList>
    </citation>
    <scope>NUCLEOTIDE SEQUENCE</scope>
</reference>
<evidence type="ECO:0000256" key="1">
    <source>
        <dbReference type="ARBA" id="ARBA00022884"/>
    </source>
</evidence>
<feature type="domain" description="RRM" evidence="4">
    <location>
        <begin position="62"/>
        <end position="104"/>
    </location>
</feature>
<evidence type="ECO:0000256" key="3">
    <source>
        <dbReference type="SAM" id="MobiDB-lite"/>
    </source>
</evidence>
<keyword evidence="6" id="KW-1185">Reference proteome</keyword>
<keyword evidence="1 2" id="KW-0694">RNA-binding</keyword>
<dbReference type="GO" id="GO:0071006">
    <property type="term" value="C:U2-type catalytic step 1 spliceosome"/>
    <property type="evidence" value="ECO:0007669"/>
    <property type="project" value="TreeGrafter"/>
</dbReference>
<protein>
    <recommendedName>
        <fullName evidence="4">RRM domain-containing protein</fullName>
    </recommendedName>
</protein>
<reference evidence="5" key="2">
    <citation type="submission" date="2024-10" db="UniProtKB">
        <authorList>
            <consortium name="EnsemblProtists"/>
        </authorList>
    </citation>
    <scope>IDENTIFICATION</scope>
</reference>
<dbReference type="GO" id="GO:0017070">
    <property type="term" value="F:U6 snRNA binding"/>
    <property type="evidence" value="ECO:0007669"/>
    <property type="project" value="TreeGrafter"/>
</dbReference>
<dbReference type="InterPro" id="IPR035979">
    <property type="entry name" value="RBD_domain_sf"/>
</dbReference>
<dbReference type="GO" id="GO:0071007">
    <property type="term" value="C:U2-type catalytic step 2 spliceosome"/>
    <property type="evidence" value="ECO:0007669"/>
    <property type="project" value="TreeGrafter"/>
</dbReference>
<dbReference type="Proteomes" id="UP000013827">
    <property type="component" value="Unassembled WGS sequence"/>
</dbReference>
<sequence length="170" mass="18637">MRDTSDEMEEIREALRDSQRGSRNEAIRNRYHGTEGDKLAAKYLDKAQSMAALTPPEDQGVVALWVGGLTADITQQDLRDAFYAYGEIAAVRMKPERRCALIEYTLRKLKLWWAKSQQAADNADARKYVSQAYGAPVPPPGEVAAFGAAGGASLYPSMNPSAMGARPDAR</sequence>
<dbReference type="InterPro" id="IPR000504">
    <property type="entry name" value="RRM_dom"/>
</dbReference>
<evidence type="ECO:0000313" key="6">
    <source>
        <dbReference type="Proteomes" id="UP000013827"/>
    </source>
</evidence>
<proteinExistence type="predicted"/>
<dbReference type="PANTHER" id="PTHR14089:SF6">
    <property type="entry name" value="PRE-MRNA-SPLICING FACTOR RBM22"/>
    <property type="match status" value="1"/>
</dbReference>
<dbReference type="GO" id="GO:0000974">
    <property type="term" value="C:Prp19 complex"/>
    <property type="evidence" value="ECO:0007669"/>
    <property type="project" value="TreeGrafter"/>
</dbReference>
<accession>A0A0D3JC02</accession>
<evidence type="ECO:0000313" key="5">
    <source>
        <dbReference type="EnsemblProtists" id="EOD21037"/>
    </source>
</evidence>
<dbReference type="Pfam" id="PF00076">
    <property type="entry name" value="RRM_1"/>
    <property type="match status" value="1"/>
</dbReference>
<name>A0A0D3JC02_EMIH1</name>
<organism evidence="5 6">
    <name type="scientific">Emiliania huxleyi (strain CCMP1516)</name>
    <dbReference type="NCBI Taxonomy" id="280463"/>
    <lineage>
        <taxon>Eukaryota</taxon>
        <taxon>Haptista</taxon>
        <taxon>Haptophyta</taxon>
        <taxon>Prymnesiophyceae</taxon>
        <taxon>Isochrysidales</taxon>
        <taxon>Noelaerhabdaceae</taxon>
        <taxon>Emiliania</taxon>
    </lineage>
</organism>
<dbReference type="InterPro" id="IPR039171">
    <property type="entry name" value="Cwc2/Slt11"/>
</dbReference>
<dbReference type="SUPFAM" id="SSF54928">
    <property type="entry name" value="RNA-binding domain, RBD"/>
    <property type="match status" value="1"/>
</dbReference>
<dbReference type="Gene3D" id="3.30.70.330">
    <property type="match status" value="1"/>
</dbReference>
<dbReference type="HOGENOM" id="CLU_1573557_0_0_1"/>
<feature type="region of interest" description="Disordered" evidence="3">
    <location>
        <begin position="1"/>
        <end position="26"/>
    </location>
</feature>
<dbReference type="InterPro" id="IPR012677">
    <property type="entry name" value="Nucleotide-bd_a/b_plait_sf"/>
</dbReference>
<dbReference type="PANTHER" id="PTHR14089">
    <property type="entry name" value="PRE-MRNA-SPLICING FACTOR RBM22"/>
    <property type="match status" value="1"/>
</dbReference>
<dbReference type="PROSITE" id="PS50102">
    <property type="entry name" value="RRM"/>
    <property type="match status" value="1"/>
</dbReference>
<dbReference type="eggNOG" id="KOG0153">
    <property type="taxonomic scope" value="Eukaryota"/>
</dbReference>
<dbReference type="RefSeq" id="XP_005773466.1">
    <property type="nucleotide sequence ID" value="XM_005773409.1"/>
</dbReference>
<dbReference type="GeneID" id="17266584"/>
<dbReference type="KEGG" id="ehx:EMIHUDRAFT_450896"/>
<dbReference type="AlphaFoldDB" id="A0A0D3JC02"/>
<dbReference type="EnsemblProtists" id="EOD21037">
    <property type="protein sequence ID" value="EOD21037"/>
    <property type="gene ID" value="EMIHUDRAFT_450896"/>
</dbReference>
<evidence type="ECO:0000259" key="4">
    <source>
        <dbReference type="PROSITE" id="PS50102"/>
    </source>
</evidence>
<dbReference type="STRING" id="2903.R1CF40"/>
<evidence type="ECO:0000256" key="2">
    <source>
        <dbReference type="PROSITE-ProRule" id="PRU00176"/>
    </source>
</evidence>